<evidence type="ECO:0000313" key="3">
    <source>
        <dbReference type="Proteomes" id="UP000232883"/>
    </source>
</evidence>
<gene>
    <name evidence="2" type="ORF">CWM47_02825</name>
</gene>
<dbReference type="KEGG" id="spir:CWM47_02825"/>
<dbReference type="AlphaFoldDB" id="A0A2K8YT93"/>
<feature type="domain" description="Peptidase M43 pregnancy-associated plasma-A" evidence="1">
    <location>
        <begin position="309"/>
        <end position="449"/>
    </location>
</feature>
<dbReference type="Proteomes" id="UP000232883">
    <property type="component" value="Chromosome"/>
</dbReference>
<dbReference type="EMBL" id="CP025096">
    <property type="protein sequence ID" value="AUD00841.1"/>
    <property type="molecule type" value="Genomic_DNA"/>
</dbReference>
<dbReference type="OrthoDB" id="6278496at2"/>
<evidence type="ECO:0000313" key="2">
    <source>
        <dbReference type="EMBL" id="AUD00841.1"/>
    </source>
</evidence>
<reference evidence="2 3" key="1">
    <citation type="submission" date="2017-11" db="EMBL/GenBank/DDBJ databases">
        <title>Taxonomic description and genome sequences of Spirosoma HA7 sp. nov., isolated from pollen microhabitat of Corylus avellana.</title>
        <authorList>
            <person name="Ambika Manirajan B."/>
            <person name="Suarez C."/>
            <person name="Ratering S."/>
            <person name="Geissler-Plaum R."/>
            <person name="Cardinale M."/>
            <person name="Sylvia S."/>
        </authorList>
    </citation>
    <scope>NUCLEOTIDE SEQUENCE [LARGE SCALE GENOMIC DNA]</scope>
    <source>
        <strain evidence="2 3">HA7</strain>
    </source>
</reference>
<dbReference type="PROSITE" id="PS51257">
    <property type="entry name" value="PROKAR_LIPOPROTEIN"/>
    <property type="match status" value="1"/>
</dbReference>
<dbReference type="Pfam" id="PF05572">
    <property type="entry name" value="Peptidase_M43"/>
    <property type="match status" value="1"/>
</dbReference>
<accession>A0A2K8YT93</accession>
<protein>
    <recommendedName>
        <fullName evidence="1">Peptidase M43 pregnancy-associated plasma-A domain-containing protein</fullName>
    </recommendedName>
</protein>
<dbReference type="GO" id="GO:0008237">
    <property type="term" value="F:metallopeptidase activity"/>
    <property type="evidence" value="ECO:0007669"/>
    <property type="project" value="InterPro"/>
</dbReference>
<dbReference type="Gene3D" id="3.40.390.10">
    <property type="entry name" value="Collagenase (Catalytic Domain)"/>
    <property type="match status" value="1"/>
</dbReference>
<proteinExistence type="predicted"/>
<dbReference type="InterPro" id="IPR008754">
    <property type="entry name" value="Peptidase_M43"/>
</dbReference>
<sequence>MRYYPKLICPFIVGWLFSLLLSCRSKENVLPGVASIQIILFQNKKPRPFYFLEDSAHNQLRFEVYYFDEKGTFIQPLATPQFLVNGSPIEADHFTLTKAGQFVFTAKIGNRISHNQLRVEAGSATDYISRFELTTAVPFLNANTTSRLPVFFTIVDKQGRTLDTTGYSLPIKLAVNGVTQVKNQFITATQAGIYTLQASLWGVKSTSLTVTARKPSSYELVRFPVIIHVPQSADVSQIDPARILAEVNQTYRARKASVDPNQADANIEFVPATTDPFGQPLAVAGLDRLSFDNPASVDTAARLVDRVVHQWCPQQYINVFMSVDWLRIYGRGFSYAYLPTNLTSSALTCEQLKEITWTATAIPAIYIYDQHSFEGLSHELGHFLGLTHTFANGCSYVGLFADIPQHEESFPDSRGYKYSCRHIPYVSDFVMDYHAPPNSFTLEQIQYIRLILSRLIYLPGSLKPGNAQLRKALPNELAQGTTIACKPVALGVTY</sequence>
<dbReference type="RefSeq" id="WP_100986264.1">
    <property type="nucleotide sequence ID" value="NZ_CP025096.1"/>
</dbReference>
<keyword evidence="3" id="KW-1185">Reference proteome</keyword>
<dbReference type="InterPro" id="IPR024079">
    <property type="entry name" value="MetalloPept_cat_dom_sf"/>
</dbReference>
<dbReference type="SUPFAM" id="SSF55486">
    <property type="entry name" value="Metalloproteases ('zincins'), catalytic domain"/>
    <property type="match status" value="2"/>
</dbReference>
<evidence type="ECO:0000259" key="1">
    <source>
        <dbReference type="Pfam" id="PF05572"/>
    </source>
</evidence>
<name>A0A2K8YT93_9BACT</name>
<organism evidence="2 3">
    <name type="scientific">Spirosoma pollinicola</name>
    <dbReference type="NCBI Taxonomy" id="2057025"/>
    <lineage>
        <taxon>Bacteria</taxon>
        <taxon>Pseudomonadati</taxon>
        <taxon>Bacteroidota</taxon>
        <taxon>Cytophagia</taxon>
        <taxon>Cytophagales</taxon>
        <taxon>Cytophagaceae</taxon>
        <taxon>Spirosoma</taxon>
    </lineage>
</organism>